<dbReference type="GO" id="GO:0016746">
    <property type="term" value="F:acyltransferase activity"/>
    <property type="evidence" value="ECO:0007669"/>
    <property type="project" value="UniProtKB-KW"/>
</dbReference>
<accession>A0ABW4BLR6</accession>
<reference evidence="8" key="1">
    <citation type="journal article" date="2019" name="Int. J. Syst. Evol. Microbiol.">
        <title>The Global Catalogue of Microorganisms (GCM) 10K type strain sequencing project: providing services to taxonomists for standard genome sequencing and annotation.</title>
        <authorList>
            <consortium name="The Broad Institute Genomics Platform"/>
            <consortium name="The Broad Institute Genome Sequencing Center for Infectious Disease"/>
            <person name="Wu L."/>
            <person name="Ma J."/>
        </authorList>
    </citation>
    <scope>NUCLEOTIDE SEQUENCE [LARGE SCALE GENOMIC DNA]</scope>
    <source>
        <strain evidence="8">CCM 8937</strain>
    </source>
</reference>
<comment type="caution">
    <text evidence="7">The sequence shown here is derived from an EMBL/GenBank/DDBJ whole genome shotgun (WGS) entry which is preliminary data.</text>
</comment>
<organism evidence="7 8">
    <name type="scientific">Lapidilactobacillus gannanensis</name>
    <dbReference type="NCBI Taxonomy" id="2486002"/>
    <lineage>
        <taxon>Bacteria</taxon>
        <taxon>Bacillati</taxon>
        <taxon>Bacillota</taxon>
        <taxon>Bacilli</taxon>
        <taxon>Lactobacillales</taxon>
        <taxon>Lactobacillaceae</taxon>
        <taxon>Lapidilactobacillus</taxon>
    </lineage>
</organism>
<dbReference type="InterPro" id="IPR018357">
    <property type="entry name" value="Hexapep_transf_CS"/>
</dbReference>
<keyword evidence="2 5" id="KW-0808">Transferase</keyword>
<evidence type="ECO:0000313" key="8">
    <source>
        <dbReference type="Proteomes" id="UP001597191"/>
    </source>
</evidence>
<gene>
    <name evidence="7" type="ORF">ACFQ4R_06065</name>
</gene>
<dbReference type="InterPro" id="IPR011004">
    <property type="entry name" value="Trimer_LpxA-like_sf"/>
</dbReference>
<feature type="domain" description="Maltose/galactoside acetyltransferase" evidence="6">
    <location>
        <begin position="5"/>
        <end position="59"/>
    </location>
</feature>
<protein>
    <recommendedName>
        <fullName evidence="5">Acetyltransferase</fullName>
        <ecNumber evidence="5">2.3.1.-</ecNumber>
    </recommendedName>
</protein>
<dbReference type="PANTHER" id="PTHR43017:SF1">
    <property type="entry name" value="ACETYLTRANSFERASE YJL218W-RELATED"/>
    <property type="match status" value="1"/>
</dbReference>
<keyword evidence="8" id="KW-1185">Reference proteome</keyword>
<evidence type="ECO:0000256" key="5">
    <source>
        <dbReference type="RuleBase" id="RU367021"/>
    </source>
</evidence>
<evidence type="ECO:0000256" key="1">
    <source>
        <dbReference type="ARBA" id="ARBA00007274"/>
    </source>
</evidence>
<dbReference type="PROSITE" id="PS00101">
    <property type="entry name" value="HEXAPEP_TRANSFERASES"/>
    <property type="match status" value="1"/>
</dbReference>
<name>A0ABW4BLR6_9LACO</name>
<comment type="similarity">
    <text evidence="1 5">Belongs to the transferase hexapeptide repeat family.</text>
</comment>
<dbReference type="EC" id="2.3.1.-" evidence="5"/>
<dbReference type="InterPro" id="IPR001451">
    <property type="entry name" value="Hexapep"/>
</dbReference>
<dbReference type="SMART" id="SM01266">
    <property type="entry name" value="Mac"/>
    <property type="match status" value="1"/>
</dbReference>
<dbReference type="SUPFAM" id="SSF51161">
    <property type="entry name" value="Trimeric LpxA-like enzymes"/>
    <property type="match status" value="1"/>
</dbReference>
<dbReference type="Gene3D" id="2.160.10.10">
    <property type="entry name" value="Hexapeptide repeat proteins"/>
    <property type="match status" value="1"/>
</dbReference>
<sequence length="202" mass="22704">MKSEKERMLAGELYKAADPELRAMSARRKQILRIYNQTTEEQGAYRVTLLKQLFGKTGQEIYIEPEFHCDYGVNTFIGENFYANYDCLFLDIAPIHIGDNVMLAPRVCLYTAGHPIDAAIRNEQLEYGYPITIGNNVWIGGSTVVNPGVTIGDNTVIGSGSVVTKDIPANVIAVGNPCHVLRPITQADHDYWQAQRDRYYQE</sequence>
<dbReference type="EMBL" id="JBHTOH010000036">
    <property type="protein sequence ID" value="MFD1411165.1"/>
    <property type="molecule type" value="Genomic_DNA"/>
</dbReference>
<evidence type="ECO:0000256" key="4">
    <source>
        <dbReference type="ARBA" id="ARBA00023315"/>
    </source>
</evidence>
<dbReference type="CDD" id="cd03357">
    <property type="entry name" value="LbH_MAT_GAT"/>
    <property type="match status" value="1"/>
</dbReference>
<proteinExistence type="inferred from homology"/>
<keyword evidence="4 5" id="KW-0012">Acyltransferase</keyword>
<dbReference type="InterPro" id="IPR024688">
    <property type="entry name" value="Mac_dom"/>
</dbReference>
<dbReference type="Pfam" id="PF00132">
    <property type="entry name" value="Hexapep"/>
    <property type="match status" value="1"/>
</dbReference>
<dbReference type="Proteomes" id="UP001597191">
    <property type="component" value="Unassembled WGS sequence"/>
</dbReference>
<evidence type="ECO:0000259" key="6">
    <source>
        <dbReference type="SMART" id="SM01266"/>
    </source>
</evidence>
<dbReference type="PANTHER" id="PTHR43017">
    <property type="entry name" value="GALACTOSIDE O-ACETYLTRANSFERASE"/>
    <property type="match status" value="1"/>
</dbReference>
<dbReference type="InterPro" id="IPR039369">
    <property type="entry name" value="LacA-like"/>
</dbReference>
<dbReference type="Pfam" id="PF12464">
    <property type="entry name" value="Mac"/>
    <property type="match status" value="1"/>
</dbReference>
<evidence type="ECO:0000256" key="2">
    <source>
        <dbReference type="ARBA" id="ARBA00022679"/>
    </source>
</evidence>
<keyword evidence="3" id="KW-0677">Repeat</keyword>
<evidence type="ECO:0000313" key="7">
    <source>
        <dbReference type="EMBL" id="MFD1411165.1"/>
    </source>
</evidence>
<dbReference type="RefSeq" id="WP_225420184.1">
    <property type="nucleotide sequence ID" value="NZ_JBHTOH010000036.1"/>
</dbReference>
<evidence type="ECO:0000256" key="3">
    <source>
        <dbReference type="ARBA" id="ARBA00022737"/>
    </source>
</evidence>